<dbReference type="AlphaFoldDB" id="A0A2V3Y8G4"/>
<evidence type="ECO:0000313" key="1">
    <source>
        <dbReference type="EMBL" id="PXX55220.1"/>
    </source>
</evidence>
<proteinExistence type="predicted"/>
<comment type="caution">
    <text evidence="1">The sequence shown here is derived from an EMBL/GenBank/DDBJ whole genome shotgun (WGS) entry which is preliminary data.</text>
</comment>
<accession>A0A2V3Y8G4</accession>
<organism evidence="1 2">
    <name type="scientific">Hungatella effluvii</name>
    <dbReference type="NCBI Taxonomy" id="1096246"/>
    <lineage>
        <taxon>Bacteria</taxon>
        <taxon>Bacillati</taxon>
        <taxon>Bacillota</taxon>
        <taxon>Clostridia</taxon>
        <taxon>Lachnospirales</taxon>
        <taxon>Lachnospiraceae</taxon>
        <taxon>Hungatella</taxon>
    </lineage>
</organism>
<keyword evidence="2" id="KW-1185">Reference proteome</keyword>
<sequence>MQSNRIDVLVFAGRFTKTGRILRTAGNIHNSSCGWTADVREGSGFQKVSPGDVLSAACSTFTP</sequence>
<name>A0A2V3Y8G4_9FIRM</name>
<dbReference type="Proteomes" id="UP000248057">
    <property type="component" value="Unassembled WGS sequence"/>
</dbReference>
<evidence type="ECO:0000313" key="2">
    <source>
        <dbReference type="Proteomes" id="UP000248057"/>
    </source>
</evidence>
<dbReference type="EMBL" id="QJKD01000003">
    <property type="protein sequence ID" value="PXX55220.1"/>
    <property type="molecule type" value="Genomic_DNA"/>
</dbReference>
<protein>
    <submittedName>
        <fullName evidence="1">Uncharacterized protein</fullName>
    </submittedName>
</protein>
<gene>
    <name evidence="1" type="ORF">DFR60_103275</name>
</gene>
<reference evidence="1 2" key="1">
    <citation type="submission" date="2018-05" db="EMBL/GenBank/DDBJ databases">
        <title>Genomic Encyclopedia of Type Strains, Phase IV (KMG-IV): sequencing the most valuable type-strain genomes for metagenomic binning, comparative biology and taxonomic classification.</title>
        <authorList>
            <person name="Goeker M."/>
        </authorList>
    </citation>
    <scope>NUCLEOTIDE SEQUENCE [LARGE SCALE GENOMIC DNA]</scope>
    <source>
        <strain evidence="1 2">DSM 24995</strain>
    </source>
</reference>